<dbReference type="InterPro" id="IPR016167">
    <property type="entry name" value="FAD-bd_PCMH_sub1"/>
</dbReference>
<gene>
    <name evidence="7" type="ORF">AVL61_00255</name>
</gene>
<evidence type="ECO:0000256" key="2">
    <source>
        <dbReference type="ARBA" id="ARBA00005466"/>
    </source>
</evidence>
<dbReference type="InterPro" id="IPR016169">
    <property type="entry name" value="FAD-bd_PCMH_sub2"/>
</dbReference>
<dbReference type="InterPro" id="IPR006093">
    <property type="entry name" value="Oxy_OxRdtase_FAD_BS"/>
</dbReference>
<evidence type="ECO:0000256" key="3">
    <source>
        <dbReference type="ARBA" id="ARBA00022630"/>
    </source>
</evidence>
<dbReference type="InterPro" id="IPR016166">
    <property type="entry name" value="FAD-bd_PCMH"/>
</dbReference>
<comment type="caution">
    <text evidence="7">The sequence shown here is derived from an EMBL/GenBank/DDBJ whole genome shotgun (WGS) entry which is preliminary data.</text>
</comment>
<evidence type="ECO:0000256" key="4">
    <source>
        <dbReference type="ARBA" id="ARBA00022827"/>
    </source>
</evidence>
<dbReference type="Gene3D" id="3.40.462.20">
    <property type="match status" value="1"/>
</dbReference>
<feature type="domain" description="FAD-binding PCMH-type" evidence="6">
    <location>
        <begin position="37"/>
        <end position="205"/>
    </location>
</feature>
<dbReference type="PROSITE" id="PS51387">
    <property type="entry name" value="FAD_PCMH"/>
    <property type="match status" value="1"/>
</dbReference>
<evidence type="ECO:0000313" key="8">
    <source>
        <dbReference type="Proteomes" id="UP000053512"/>
    </source>
</evidence>
<dbReference type="Gene3D" id="3.30.465.10">
    <property type="match status" value="1"/>
</dbReference>
<organism evidence="7 8">
    <name type="scientific">Kocuria rosea subsp. polaris</name>
    <dbReference type="NCBI Taxonomy" id="136273"/>
    <lineage>
        <taxon>Bacteria</taxon>
        <taxon>Bacillati</taxon>
        <taxon>Actinomycetota</taxon>
        <taxon>Actinomycetes</taxon>
        <taxon>Micrococcales</taxon>
        <taxon>Micrococcaceae</taxon>
        <taxon>Kocuria</taxon>
    </lineage>
</organism>
<evidence type="ECO:0000313" key="7">
    <source>
        <dbReference type="EMBL" id="KUG61402.1"/>
    </source>
</evidence>
<dbReference type="Pfam" id="PF01565">
    <property type="entry name" value="FAD_binding_4"/>
    <property type="match status" value="1"/>
</dbReference>
<keyword evidence="4" id="KW-0274">FAD</keyword>
<name>A0A0W8INF0_KOCRO</name>
<dbReference type="PANTHER" id="PTHR42973:SF39">
    <property type="entry name" value="FAD-BINDING PCMH-TYPE DOMAIN-CONTAINING PROTEIN"/>
    <property type="match status" value="1"/>
</dbReference>
<reference evidence="8" key="1">
    <citation type="submission" date="2015-12" db="EMBL/GenBank/DDBJ databases">
        <authorList>
            <person name="Nair G.R."/>
            <person name="Kaur G."/>
            <person name="Mayilraj S."/>
        </authorList>
    </citation>
    <scope>NUCLEOTIDE SEQUENCE [LARGE SCALE GENOMIC DNA]</scope>
    <source>
        <strain evidence="8">CD08_4</strain>
    </source>
</reference>
<dbReference type="GO" id="GO:0016491">
    <property type="term" value="F:oxidoreductase activity"/>
    <property type="evidence" value="ECO:0007669"/>
    <property type="project" value="UniProtKB-KW"/>
</dbReference>
<dbReference type="Pfam" id="PF08031">
    <property type="entry name" value="BBE"/>
    <property type="match status" value="1"/>
</dbReference>
<dbReference type="InterPro" id="IPR006094">
    <property type="entry name" value="Oxid_FAD_bind_N"/>
</dbReference>
<keyword evidence="3" id="KW-0285">Flavoprotein</keyword>
<sequence length="471" mass="50646">MITRTDVEELHRQVRGPVLLPDDDGFAQEAAGFNLAGVHHPDVVVGVADTADVVAAMRWAAAHHEPVGVQSTGHGADQPMQGGLLVTTHRMQELEVDPRRRTARIGAGVRWRRVIDAVAPHGLAVLSGSASDAGAVGYTLGGGLPVLGRVFGFAADHLLGLEVVTPDGRLRHVDARHEPELFALLRGGKGNLGLVTAMTLDLVPLEDLYGGGIFYAGTDAQEVLSAFSRWAPTLPEHASTSVALRWMPHDPTVPEQLHQRMLVHLRFCWVGPADEGARVLAPMREIARPVLDLVGPMDYRDIDQVHMDATEPGLYVLTGEFLREFDAAAVMTLLQRAGPGSRCPLPEVGIRLMGGAFARTDGTQDAVSGRDAAFFLELIGWLAPHVAEATPRALAEILQAMAPWSTGRAFVNMHGVPGGEREHARAWSEEVYARLVRAKALYDPDNLLRFQHVVGQERAGPGTGQPADSSA</sequence>
<dbReference type="InterPro" id="IPR050416">
    <property type="entry name" value="FAD-linked_Oxidoreductase"/>
</dbReference>
<accession>A0A0W8INF0</accession>
<keyword evidence="5" id="KW-0560">Oxidoreductase</keyword>
<protein>
    <submittedName>
        <fullName evidence="7">Mitomycin radical oxidase</fullName>
    </submittedName>
</protein>
<dbReference type="GO" id="GO:0071949">
    <property type="term" value="F:FAD binding"/>
    <property type="evidence" value="ECO:0007669"/>
    <property type="project" value="InterPro"/>
</dbReference>
<dbReference type="AlphaFoldDB" id="A0A0W8INF0"/>
<dbReference type="PANTHER" id="PTHR42973">
    <property type="entry name" value="BINDING OXIDOREDUCTASE, PUTATIVE (AFU_ORTHOLOGUE AFUA_1G17690)-RELATED"/>
    <property type="match status" value="1"/>
</dbReference>
<evidence type="ECO:0000256" key="5">
    <source>
        <dbReference type="ARBA" id="ARBA00023002"/>
    </source>
</evidence>
<evidence type="ECO:0000256" key="1">
    <source>
        <dbReference type="ARBA" id="ARBA00001974"/>
    </source>
</evidence>
<dbReference type="RefSeq" id="WP_058872818.1">
    <property type="nucleotide sequence ID" value="NZ_LQBK01000004.1"/>
</dbReference>
<dbReference type="PROSITE" id="PS00862">
    <property type="entry name" value="OX2_COVAL_FAD"/>
    <property type="match status" value="1"/>
</dbReference>
<dbReference type="SUPFAM" id="SSF56176">
    <property type="entry name" value="FAD-binding/transporter-associated domain-like"/>
    <property type="match status" value="1"/>
</dbReference>
<dbReference type="Gene3D" id="3.30.43.10">
    <property type="entry name" value="Uridine Diphospho-n-acetylenolpyruvylglucosamine Reductase, domain 2"/>
    <property type="match status" value="1"/>
</dbReference>
<dbReference type="Proteomes" id="UP000053512">
    <property type="component" value="Unassembled WGS sequence"/>
</dbReference>
<proteinExistence type="inferred from homology"/>
<dbReference type="eggNOG" id="COG0277">
    <property type="taxonomic scope" value="Bacteria"/>
</dbReference>
<comment type="similarity">
    <text evidence="2">Belongs to the oxygen-dependent FAD-linked oxidoreductase family.</text>
</comment>
<comment type="cofactor">
    <cofactor evidence="1">
        <name>FAD</name>
        <dbReference type="ChEBI" id="CHEBI:57692"/>
    </cofactor>
</comment>
<dbReference type="EMBL" id="LQBK01000004">
    <property type="protein sequence ID" value="KUG61402.1"/>
    <property type="molecule type" value="Genomic_DNA"/>
</dbReference>
<dbReference type="InterPro" id="IPR036318">
    <property type="entry name" value="FAD-bd_PCMH-like_sf"/>
</dbReference>
<dbReference type="STRING" id="136273.GY22_05085"/>
<evidence type="ECO:0000259" key="6">
    <source>
        <dbReference type="PROSITE" id="PS51387"/>
    </source>
</evidence>
<dbReference type="InterPro" id="IPR012951">
    <property type="entry name" value="BBE"/>
</dbReference>